<accession>A0AAU8AZC0</accession>
<dbReference type="EMBL" id="PP511547">
    <property type="protein sequence ID" value="XCD05342.1"/>
    <property type="molecule type" value="Genomic_DNA"/>
</dbReference>
<sequence length="70" mass="7955">MEQEFFKVRKLTAENDKCIITCGNMMASKIKFDTEQEAQEYIESKPYDLIFTLAVAAAKAALSEKEDTNN</sequence>
<evidence type="ECO:0008006" key="9">
    <source>
        <dbReference type="Google" id="ProtNLM"/>
    </source>
</evidence>
<evidence type="ECO:0000313" key="6">
    <source>
        <dbReference type="EMBL" id="XCD06391.1"/>
    </source>
</evidence>
<evidence type="ECO:0000313" key="8">
    <source>
        <dbReference type="EMBL" id="XCD08157.1"/>
    </source>
</evidence>
<dbReference type="EMBL" id="PP511498">
    <property type="protein sequence ID" value="XCD04728.1"/>
    <property type="molecule type" value="Genomic_DNA"/>
</dbReference>
<dbReference type="EMBL" id="PP511665">
    <property type="protein sequence ID" value="XCD06391.1"/>
    <property type="molecule type" value="Genomic_DNA"/>
</dbReference>
<name>A0AAU8AZC0_9VIRU</name>
<dbReference type="EMBL" id="PP511729">
    <property type="protein sequence ID" value="XCD06935.1"/>
    <property type="molecule type" value="Genomic_DNA"/>
</dbReference>
<evidence type="ECO:0000313" key="4">
    <source>
        <dbReference type="EMBL" id="XCD05883.1"/>
    </source>
</evidence>
<dbReference type="EMBL" id="PP511407">
    <property type="protein sequence ID" value="XCD03974.1"/>
    <property type="molecule type" value="Genomic_DNA"/>
</dbReference>
<organism evidence="3">
    <name type="scientific">Dulem virus 201</name>
    <dbReference type="NCBI Taxonomy" id="3145678"/>
    <lineage>
        <taxon>Viruses</taxon>
        <taxon>Monodnaviria</taxon>
        <taxon>Sangervirae</taxon>
        <taxon>Phixviricota</taxon>
        <taxon>Malgrandaviricetes</taxon>
        <taxon>Petitvirales</taxon>
        <taxon>Microviridae</taxon>
        <taxon>Microvirus</taxon>
    </lineage>
</organism>
<proteinExistence type="predicted"/>
<dbReference type="EMBL" id="PP511863">
    <property type="protein sequence ID" value="XCD08157.1"/>
    <property type="molecule type" value="Genomic_DNA"/>
</dbReference>
<evidence type="ECO:0000313" key="3">
    <source>
        <dbReference type="EMBL" id="XCD05342.1"/>
    </source>
</evidence>
<evidence type="ECO:0000313" key="2">
    <source>
        <dbReference type="EMBL" id="XCD04728.1"/>
    </source>
</evidence>
<protein>
    <recommendedName>
        <fullName evidence="9">Phage protein</fullName>
    </recommendedName>
</protein>
<reference evidence="3" key="1">
    <citation type="submission" date="2024-03" db="EMBL/GenBank/DDBJ databases">
        <title>Diverse circular DNA viruses in blood, oral, and fecal samples of captive lemurs.</title>
        <authorList>
            <person name="Paietta E.N."/>
            <person name="Kraberger S."/>
            <person name="Lund M.C."/>
            <person name="Custer J.M."/>
            <person name="Vargas K.M."/>
            <person name="Ehmke E.E."/>
            <person name="Yoder A.D."/>
            <person name="Varsani A."/>
        </authorList>
    </citation>
    <scope>NUCLEOTIDE SEQUENCE</scope>
    <source>
        <strain evidence="1">Duke_21_62</strain>
        <strain evidence="2">Duke_24FF_1075</strain>
        <strain evidence="3">Duke_24FS_69</strain>
        <strain evidence="4">Duke_24SF_798</strain>
        <strain evidence="5">Duke_25FF_1143</strain>
        <strain evidence="6">Duke_25FS_91</strain>
        <strain evidence="7">Duke_26_55</strain>
        <strain evidence="8">Duke_29_37</strain>
    </source>
</reference>
<dbReference type="EMBL" id="PP511624">
    <property type="protein sequence ID" value="XCD06025.1"/>
    <property type="molecule type" value="Genomic_DNA"/>
</dbReference>
<evidence type="ECO:0000313" key="5">
    <source>
        <dbReference type="EMBL" id="XCD06025.1"/>
    </source>
</evidence>
<evidence type="ECO:0000313" key="1">
    <source>
        <dbReference type="EMBL" id="XCD03974.1"/>
    </source>
</evidence>
<evidence type="ECO:0000313" key="7">
    <source>
        <dbReference type="EMBL" id="XCD06935.1"/>
    </source>
</evidence>
<dbReference type="EMBL" id="PP511605">
    <property type="protein sequence ID" value="XCD05883.1"/>
    <property type="molecule type" value="Genomic_DNA"/>
</dbReference>